<name>A0A2U9QWY8_PICKU</name>
<dbReference type="Proteomes" id="UP000249293">
    <property type="component" value="Chromosome 1"/>
</dbReference>
<proteinExistence type="predicted"/>
<protein>
    <submittedName>
        <fullName evidence="1">Uncharacterized protein</fullName>
    </submittedName>
</protein>
<evidence type="ECO:0000313" key="2">
    <source>
        <dbReference type="Proteomes" id="UP000249293"/>
    </source>
</evidence>
<evidence type="ECO:0000313" key="1">
    <source>
        <dbReference type="EMBL" id="AWU73530.1"/>
    </source>
</evidence>
<dbReference type="Pfam" id="PF11093">
    <property type="entry name" value="Mitochondr_Som1"/>
    <property type="match status" value="1"/>
</dbReference>
<dbReference type="GeneID" id="40381240"/>
<dbReference type="VEuPathDB" id="FungiDB:C5L36_0A01360"/>
<accession>A0A2U9QWY8</accession>
<dbReference type="InterPro" id="IPR024645">
    <property type="entry name" value="Mitochondr_Som1"/>
</dbReference>
<dbReference type="OrthoDB" id="3983163at2759"/>
<gene>
    <name evidence="1" type="ORF">C5L36_0A01360</name>
</gene>
<reference evidence="1 2" key="1">
    <citation type="submission" date="2018-06" db="EMBL/GenBank/DDBJ databases">
        <title>Population genomics shows no distinction between pathogenic Candida krusei and environmental Pichia kudriavzevii: One species, four names.</title>
        <authorList>
            <person name="Douglass A.P."/>
            <person name="Offei B."/>
            <person name="Braun-Galleani S."/>
            <person name="Coughlan A.Y."/>
            <person name="Martos A."/>
            <person name="Ortiz-Merino R.A."/>
            <person name="Byrne K.P."/>
            <person name="Wolfe K.H."/>
        </authorList>
    </citation>
    <scope>NUCLEOTIDE SEQUENCE [LARGE SCALE GENOMIC DNA]</scope>
    <source>
        <strain evidence="1 2">CBS573</strain>
    </source>
</reference>
<dbReference type="KEGG" id="pkz:C5L36_0A01360"/>
<dbReference type="GO" id="GO:0042720">
    <property type="term" value="C:mitochondrial inner membrane peptidase complex"/>
    <property type="evidence" value="ECO:0007669"/>
    <property type="project" value="InterPro"/>
</dbReference>
<dbReference type="EMBL" id="CP028773">
    <property type="protein sequence ID" value="AWU73530.1"/>
    <property type="molecule type" value="Genomic_DNA"/>
</dbReference>
<dbReference type="AlphaFoldDB" id="A0A2U9QWY8"/>
<keyword evidence="2" id="KW-1185">Reference proteome</keyword>
<dbReference type="RefSeq" id="XP_029319007.1">
    <property type="nucleotide sequence ID" value="XM_029463147.1"/>
</dbReference>
<sequence length="123" mass="14420">MAPALPVYTRGEIEKLFPVMRSEEIPPNCSLYQLIQNQCTYDGNRVICLPFKRVFLRCLETRNGEVVGYRLQPKHGLKEGVYRDIEVTSRSDNTYTINDEIQDFLRADSVLQEKMQAYYERHV</sequence>
<organism evidence="1 2">
    <name type="scientific">Pichia kudriavzevii</name>
    <name type="common">Yeast</name>
    <name type="synonym">Issatchenkia orientalis</name>
    <dbReference type="NCBI Taxonomy" id="4909"/>
    <lineage>
        <taxon>Eukaryota</taxon>
        <taxon>Fungi</taxon>
        <taxon>Dikarya</taxon>
        <taxon>Ascomycota</taxon>
        <taxon>Saccharomycotina</taxon>
        <taxon>Pichiomycetes</taxon>
        <taxon>Pichiales</taxon>
        <taxon>Pichiaceae</taxon>
        <taxon>Pichia</taxon>
    </lineage>
</organism>